<keyword evidence="2" id="KW-1185">Reference proteome</keyword>
<protein>
    <recommendedName>
        <fullName evidence="3">ABM domain-containing protein</fullName>
    </recommendedName>
</protein>
<dbReference type="EMBL" id="ML978129">
    <property type="protein sequence ID" value="KAF2096714.1"/>
    <property type="molecule type" value="Genomic_DNA"/>
</dbReference>
<dbReference type="Proteomes" id="UP000799772">
    <property type="component" value="Unassembled WGS sequence"/>
</dbReference>
<dbReference type="AlphaFoldDB" id="A0A9P4M8D8"/>
<name>A0A9P4M8D8_9PEZI</name>
<dbReference type="Gene3D" id="3.30.70.100">
    <property type="match status" value="1"/>
</dbReference>
<dbReference type="SUPFAM" id="SSF54909">
    <property type="entry name" value="Dimeric alpha+beta barrel"/>
    <property type="match status" value="1"/>
</dbReference>
<dbReference type="OrthoDB" id="4425169at2759"/>
<comment type="caution">
    <text evidence="1">The sequence shown here is derived from an EMBL/GenBank/DDBJ whole genome shotgun (WGS) entry which is preliminary data.</text>
</comment>
<proteinExistence type="predicted"/>
<gene>
    <name evidence="1" type="ORF">NA57DRAFT_78310</name>
</gene>
<evidence type="ECO:0008006" key="3">
    <source>
        <dbReference type="Google" id="ProtNLM"/>
    </source>
</evidence>
<sequence>MPVTEIVFAHFKDDASLFEERRRAIPEAFKFFSTVQGTLSQNAGIVLRENNVDISKEERAVLALEWESLEQFYDVIKGPGFADFRQKIAPFAAKPATIETYSNDGRSIDAITTPVTQILRVKPSADIKACEAEWAAIKDLIKGSSGEARFYSGVGVGSVGGVEGSFLGLIGWDSLTACEKTWSTPSAKERLNKLLATGEASDHIVQLKCIQKP</sequence>
<organism evidence="1 2">
    <name type="scientific">Rhizodiscina lignyota</name>
    <dbReference type="NCBI Taxonomy" id="1504668"/>
    <lineage>
        <taxon>Eukaryota</taxon>
        <taxon>Fungi</taxon>
        <taxon>Dikarya</taxon>
        <taxon>Ascomycota</taxon>
        <taxon>Pezizomycotina</taxon>
        <taxon>Dothideomycetes</taxon>
        <taxon>Pleosporomycetidae</taxon>
        <taxon>Aulographales</taxon>
        <taxon>Rhizodiscinaceae</taxon>
        <taxon>Rhizodiscina</taxon>
    </lineage>
</organism>
<reference evidence="1" key="1">
    <citation type="journal article" date="2020" name="Stud. Mycol.">
        <title>101 Dothideomycetes genomes: a test case for predicting lifestyles and emergence of pathogens.</title>
        <authorList>
            <person name="Haridas S."/>
            <person name="Albert R."/>
            <person name="Binder M."/>
            <person name="Bloem J."/>
            <person name="Labutti K."/>
            <person name="Salamov A."/>
            <person name="Andreopoulos B."/>
            <person name="Baker S."/>
            <person name="Barry K."/>
            <person name="Bills G."/>
            <person name="Bluhm B."/>
            <person name="Cannon C."/>
            <person name="Castanera R."/>
            <person name="Culley D."/>
            <person name="Daum C."/>
            <person name="Ezra D."/>
            <person name="Gonzalez J."/>
            <person name="Henrissat B."/>
            <person name="Kuo A."/>
            <person name="Liang C."/>
            <person name="Lipzen A."/>
            <person name="Lutzoni F."/>
            <person name="Magnuson J."/>
            <person name="Mondo S."/>
            <person name="Nolan M."/>
            <person name="Ohm R."/>
            <person name="Pangilinan J."/>
            <person name="Park H.-J."/>
            <person name="Ramirez L."/>
            <person name="Alfaro M."/>
            <person name="Sun H."/>
            <person name="Tritt A."/>
            <person name="Yoshinaga Y."/>
            <person name="Zwiers L.-H."/>
            <person name="Turgeon B."/>
            <person name="Goodwin S."/>
            <person name="Spatafora J."/>
            <person name="Crous P."/>
            <person name="Grigoriev I."/>
        </authorList>
    </citation>
    <scope>NUCLEOTIDE SEQUENCE</scope>
    <source>
        <strain evidence="1">CBS 133067</strain>
    </source>
</reference>
<accession>A0A9P4M8D8</accession>
<dbReference type="InterPro" id="IPR011008">
    <property type="entry name" value="Dimeric_a/b-barrel"/>
</dbReference>
<evidence type="ECO:0000313" key="2">
    <source>
        <dbReference type="Proteomes" id="UP000799772"/>
    </source>
</evidence>
<evidence type="ECO:0000313" key="1">
    <source>
        <dbReference type="EMBL" id="KAF2096714.1"/>
    </source>
</evidence>